<dbReference type="SMART" id="SM00448">
    <property type="entry name" value="REC"/>
    <property type="match status" value="1"/>
</dbReference>
<dbReference type="InterPro" id="IPR001789">
    <property type="entry name" value="Sig_transdc_resp-reg_receiver"/>
</dbReference>
<dbReference type="FunFam" id="3.30.70.270:FF:000001">
    <property type="entry name" value="Diguanylate cyclase domain protein"/>
    <property type="match status" value="1"/>
</dbReference>
<evidence type="ECO:0000259" key="5">
    <source>
        <dbReference type="PROSITE" id="PS50887"/>
    </source>
</evidence>
<dbReference type="PROSITE" id="PS50887">
    <property type="entry name" value="GGDEF"/>
    <property type="match status" value="1"/>
</dbReference>
<dbReference type="GO" id="GO:0052621">
    <property type="term" value="F:diguanylate cyclase activity"/>
    <property type="evidence" value="ECO:0007669"/>
    <property type="project" value="UniProtKB-EC"/>
</dbReference>
<dbReference type="RefSeq" id="WP_281252349.1">
    <property type="nucleotide sequence ID" value="NZ_FZOU01000005.1"/>
</dbReference>
<dbReference type="InterPro" id="IPR029787">
    <property type="entry name" value="Nucleotide_cyclase"/>
</dbReference>
<sequence length="351" mass="38704">MLDEKRGGANPSMAAPEDGYAIMVLLVDDQLIVGEVIRRMVATQLNMDFHFCSSAREALALAEEVKPTVILQDLVMPGFDGLDLVRLYRATPATARIPIIVLSAKDEPATKRAAFQSGANDYLVKLPDEIELIARIQYHSRAYLNQLQRDDAYRKLRESQRQLLEMNFELQRLTNIDGLTGLSNRRNFDRHIEVEWKRSAETGALLSLLMVDVDDFKHFNDTSGHLAGDAILKSVAEVILAHYRPALDCAARFGGDEFAIVLSGLTPAEHKALGERLRQSIEALQLPHPQGANRYLTVSVGGASMVPQPGESPDALIDAADRALYQAKEAGRNCVAMNVRSGADWAVVSEI</sequence>
<dbReference type="EMBL" id="FZOU01000005">
    <property type="protein sequence ID" value="SNT21567.1"/>
    <property type="molecule type" value="Genomic_DNA"/>
</dbReference>
<feature type="domain" description="GGDEF" evidence="5">
    <location>
        <begin position="204"/>
        <end position="340"/>
    </location>
</feature>
<evidence type="ECO:0000313" key="7">
    <source>
        <dbReference type="Proteomes" id="UP000198356"/>
    </source>
</evidence>
<dbReference type="GO" id="GO:0043709">
    <property type="term" value="P:cell adhesion involved in single-species biofilm formation"/>
    <property type="evidence" value="ECO:0007669"/>
    <property type="project" value="TreeGrafter"/>
</dbReference>
<dbReference type="GO" id="GO:0000160">
    <property type="term" value="P:phosphorelay signal transduction system"/>
    <property type="evidence" value="ECO:0007669"/>
    <property type="project" value="InterPro"/>
</dbReference>
<protein>
    <recommendedName>
        <fullName evidence="1">diguanylate cyclase</fullName>
        <ecNumber evidence="1">2.7.7.65</ecNumber>
    </recommendedName>
</protein>
<evidence type="ECO:0000256" key="1">
    <source>
        <dbReference type="ARBA" id="ARBA00012528"/>
    </source>
</evidence>
<organism evidence="6 7">
    <name type="scientific">Granulicella rosea</name>
    <dbReference type="NCBI Taxonomy" id="474952"/>
    <lineage>
        <taxon>Bacteria</taxon>
        <taxon>Pseudomonadati</taxon>
        <taxon>Acidobacteriota</taxon>
        <taxon>Terriglobia</taxon>
        <taxon>Terriglobales</taxon>
        <taxon>Acidobacteriaceae</taxon>
        <taxon>Granulicella</taxon>
    </lineage>
</organism>
<dbReference type="InterPro" id="IPR050469">
    <property type="entry name" value="Diguanylate_Cyclase"/>
</dbReference>
<dbReference type="SUPFAM" id="SSF52172">
    <property type="entry name" value="CheY-like"/>
    <property type="match status" value="1"/>
</dbReference>
<dbReference type="Gene3D" id="3.40.50.2300">
    <property type="match status" value="1"/>
</dbReference>
<dbReference type="SMART" id="SM00267">
    <property type="entry name" value="GGDEF"/>
    <property type="match status" value="1"/>
</dbReference>
<dbReference type="PROSITE" id="PS50110">
    <property type="entry name" value="RESPONSE_REGULATORY"/>
    <property type="match status" value="1"/>
</dbReference>
<dbReference type="InterPro" id="IPR000160">
    <property type="entry name" value="GGDEF_dom"/>
</dbReference>
<evidence type="ECO:0000313" key="6">
    <source>
        <dbReference type="EMBL" id="SNT21567.1"/>
    </source>
</evidence>
<name>A0A239KT75_9BACT</name>
<dbReference type="AlphaFoldDB" id="A0A239KT75"/>
<dbReference type="GO" id="GO:0005886">
    <property type="term" value="C:plasma membrane"/>
    <property type="evidence" value="ECO:0007669"/>
    <property type="project" value="TreeGrafter"/>
</dbReference>
<dbReference type="InterPro" id="IPR011006">
    <property type="entry name" value="CheY-like_superfamily"/>
</dbReference>
<dbReference type="InterPro" id="IPR043128">
    <property type="entry name" value="Rev_trsase/Diguanyl_cyclase"/>
</dbReference>
<dbReference type="Pfam" id="PF00990">
    <property type="entry name" value="GGDEF"/>
    <property type="match status" value="1"/>
</dbReference>
<dbReference type="PANTHER" id="PTHR45138">
    <property type="entry name" value="REGULATORY COMPONENTS OF SENSORY TRANSDUCTION SYSTEM"/>
    <property type="match status" value="1"/>
</dbReference>
<reference evidence="6 7" key="1">
    <citation type="submission" date="2017-06" db="EMBL/GenBank/DDBJ databases">
        <authorList>
            <person name="Kim H.J."/>
            <person name="Triplett B.A."/>
        </authorList>
    </citation>
    <scope>NUCLEOTIDE SEQUENCE [LARGE SCALE GENOMIC DNA]</scope>
    <source>
        <strain evidence="6 7">DSM 18704</strain>
    </source>
</reference>
<dbReference type="Pfam" id="PF00072">
    <property type="entry name" value="Response_reg"/>
    <property type="match status" value="1"/>
</dbReference>
<proteinExistence type="predicted"/>
<dbReference type="NCBIfam" id="TIGR00254">
    <property type="entry name" value="GGDEF"/>
    <property type="match status" value="1"/>
</dbReference>
<evidence type="ECO:0000256" key="2">
    <source>
        <dbReference type="ARBA" id="ARBA00034247"/>
    </source>
</evidence>
<dbReference type="Proteomes" id="UP000198356">
    <property type="component" value="Unassembled WGS sequence"/>
</dbReference>
<dbReference type="SUPFAM" id="SSF55073">
    <property type="entry name" value="Nucleotide cyclase"/>
    <property type="match status" value="1"/>
</dbReference>
<dbReference type="CDD" id="cd01949">
    <property type="entry name" value="GGDEF"/>
    <property type="match status" value="1"/>
</dbReference>
<gene>
    <name evidence="6" type="ORF">SAMN05421770_105207</name>
</gene>
<keyword evidence="3" id="KW-0597">Phosphoprotein</keyword>
<feature type="modified residue" description="4-aspartylphosphate" evidence="3">
    <location>
        <position position="73"/>
    </location>
</feature>
<evidence type="ECO:0000259" key="4">
    <source>
        <dbReference type="PROSITE" id="PS50110"/>
    </source>
</evidence>
<keyword evidence="7" id="KW-1185">Reference proteome</keyword>
<dbReference type="Gene3D" id="3.30.70.270">
    <property type="match status" value="1"/>
</dbReference>
<feature type="domain" description="Response regulatory" evidence="4">
    <location>
        <begin position="23"/>
        <end position="140"/>
    </location>
</feature>
<dbReference type="EC" id="2.7.7.65" evidence="1"/>
<evidence type="ECO:0000256" key="3">
    <source>
        <dbReference type="PROSITE-ProRule" id="PRU00169"/>
    </source>
</evidence>
<accession>A0A239KT75</accession>
<dbReference type="PANTHER" id="PTHR45138:SF9">
    <property type="entry name" value="DIGUANYLATE CYCLASE DGCM-RELATED"/>
    <property type="match status" value="1"/>
</dbReference>
<comment type="catalytic activity">
    <reaction evidence="2">
        <text>2 GTP = 3',3'-c-di-GMP + 2 diphosphate</text>
        <dbReference type="Rhea" id="RHEA:24898"/>
        <dbReference type="ChEBI" id="CHEBI:33019"/>
        <dbReference type="ChEBI" id="CHEBI:37565"/>
        <dbReference type="ChEBI" id="CHEBI:58805"/>
        <dbReference type="EC" id="2.7.7.65"/>
    </reaction>
</comment>
<dbReference type="GO" id="GO:1902201">
    <property type="term" value="P:negative regulation of bacterial-type flagellum-dependent cell motility"/>
    <property type="evidence" value="ECO:0007669"/>
    <property type="project" value="TreeGrafter"/>
</dbReference>